<protein>
    <submittedName>
        <fullName evidence="2">Uncharacterized protein</fullName>
    </submittedName>
</protein>
<evidence type="ECO:0000313" key="1">
    <source>
        <dbReference type="EMBL" id="MBB3138453.1"/>
    </source>
</evidence>
<evidence type="ECO:0000313" key="2">
    <source>
        <dbReference type="EMBL" id="RSB61190.1"/>
    </source>
</evidence>
<dbReference type="Proteomes" id="UP000518315">
    <property type="component" value="Unassembled WGS sequence"/>
</dbReference>
<proteinExistence type="predicted"/>
<organism evidence="2 3">
    <name type="scientific">Rhizobium pisi</name>
    <dbReference type="NCBI Taxonomy" id="574561"/>
    <lineage>
        <taxon>Bacteria</taxon>
        <taxon>Pseudomonadati</taxon>
        <taxon>Pseudomonadota</taxon>
        <taxon>Alphaproteobacteria</taxon>
        <taxon>Hyphomicrobiales</taxon>
        <taxon>Rhizobiaceae</taxon>
        <taxon>Rhizobium/Agrobacterium group</taxon>
        <taxon>Rhizobium</taxon>
    </lineage>
</organism>
<accession>A0A427M874</accession>
<dbReference type="RefSeq" id="WP_125850597.1">
    <property type="nucleotide sequence ID" value="NZ_JACHXH010000032.1"/>
</dbReference>
<evidence type="ECO:0000313" key="3">
    <source>
        <dbReference type="Proteomes" id="UP000277279"/>
    </source>
</evidence>
<comment type="caution">
    <text evidence="2">The sequence shown here is derived from an EMBL/GenBank/DDBJ whole genome shotgun (WGS) entry which is preliminary data.</text>
</comment>
<evidence type="ECO:0000313" key="4">
    <source>
        <dbReference type="Proteomes" id="UP000518315"/>
    </source>
</evidence>
<keyword evidence="4" id="KW-1185">Reference proteome</keyword>
<dbReference type="OrthoDB" id="9985200at2"/>
<reference evidence="1 4" key="2">
    <citation type="submission" date="2020-08" db="EMBL/GenBank/DDBJ databases">
        <title>Genomic Encyclopedia of Type Strains, Phase III (KMG-III): the genomes of soil and plant-associated and newly described type strains.</title>
        <authorList>
            <person name="Whitman W."/>
        </authorList>
    </citation>
    <scope>NUCLEOTIDE SEQUENCE [LARGE SCALE GENOMIC DNA]</scope>
    <source>
        <strain evidence="1 4">CECT 4113</strain>
    </source>
</reference>
<dbReference type="EMBL" id="JACHXH010000032">
    <property type="protein sequence ID" value="MBB3138453.1"/>
    <property type="molecule type" value="Genomic_DNA"/>
</dbReference>
<reference evidence="2 3" key="1">
    <citation type="submission" date="2018-11" db="EMBL/GenBank/DDBJ databases">
        <authorList>
            <person name="Huo Y."/>
        </authorList>
    </citation>
    <scope>NUCLEOTIDE SEQUENCE [LARGE SCALE GENOMIC DNA]</scope>
    <source>
        <strain evidence="2 3">DSM 30132</strain>
    </source>
</reference>
<sequence>MNLKVQGRFRQAQACPAFAGQQALSKQEDFPKNVRIVEGTVKETGSQALPGPNEKHENLVKYAYILIETDKDIFKVEILAANADLTLC</sequence>
<dbReference type="Proteomes" id="UP000277279">
    <property type="component" value="Unassembled WGS sequence"/>
</dbReference>
<dbReference type="AlphaFoldDB" id="A0A427M874"/>
<name>A0A427M874_9HYPH</name>
<gene>
    <name evidence="2" type="ORF">EFD55_30880</name>
    <name evidence="1" type="ORF">FHS26_006231</name>
</gene>
<dbReference type="EMBL" id="RJJT01000035">
    <property type="protein sequence ID" value="RSB61190.1"/>
    <property type="molecule type" value="Genomic_DNA"/>
</dbReference>